<reference evidence="1 2" key="1">
    <citation type="submission" date="2019-12" db="EMBL/GenBank/DDBJ databases">
        <title>Full genome sequence of a Bacillus safensis strain isolated from commercially available natto in Indonesia.</title>
        <authorList>
            <person name="Yoshida M."/>
            <person name="Uomi M."/>
            <person name="Waturangi D."/>
            <person name="Ekaputri J.J."/>
            <person name="Setiamarga D.H.E."/>
        </authorList>
    </citation>
    <scope>NUCLEOTIDE SEQUENCE [LARGE SCALE GENOMIC DNA]</scope>
    <source>
        <strain evidence="1 2">IDN1</strain>
    </source>
</reference>
<accession>A0A5S9MGG2</accession>
<gene>
    <name evidence="1" type="ORF">BsIDN1_48620</name>
</gene>
<dbReference type="EMBL" id="AP021906">
    <property type="protein sequence ID" value="BBP91244.1"/>
    <property type="molecule type" value="Genomic_DNA"/>
</dbReference>
<dbReference type="GO" id="GO:0016881">
    <property type="term" value="F:acid-amino acid ligase activity"/>
    <property type="evidence" value="ECO:0007669"/>
    <property type="project" value="InterPro"/>
</dbReference>
<evidence type="ECO:0008006" key="3">
    <source>
        <dbReference type="Google" id="ProtNLM"/>
    </source>
</evidence>
<dbReference type="Proteomes" id="UP000464658">
    <property type="component" value="Chromosome"/>
</dbReference>
<name>A0A5S9MGG2_BACIA</name>
<protein>
    <recommendedName>
        <fullName evidence="3">Mur ligase C-terminal domain-containing protein</fullName>
    </recommendedName>
</protein>
<dbReference type="AlphaFoldDB" id="A0A5S9MGG2"/>
<evidence type="ECO:0000313" key="2">
    <source>
        <dbReference type="Proteomes" id="UP000464658"/>
    </source>
</evidence>
<proteinExistence type="predicted"/>
<evidence type="ECO:0000313" key="1">
    <source>
        <dbReference type="EMBL" id="BBP91244.1"/>
    </source>
</evidence>
<dbReference type="SUPFAM" id="SSF53244">
    <property type="entry name" value="MurD-like peptide ligases, peptide-binding domain"/>
    <property type="match status" value="1"/>
</dbReference>
<organism evidence="1 2">
    <name type="scientific">Bacillus safensis</name>
    <dbReference type="NCBI Taxonomy" id="561879"/>
    <lineage>
        <taxon>Bacteria</taxon>
        <taxon>Bacillati</taxon>
        <taxon>Bacillota</taxon>
        <taxon>Bacilli</taxon>
        <taxon>Bacillales</taxon>
        <taxon>Bacillaceae</taxon>
        <taxon>Bacillus</taxon>
    </lineage>
</organism>
<sequence length="58" mass="6613">MKAFGRQFGLEGLKKVKDHPPVYLDGAHNEEGIDRLIETVQAHFSSKQVHICFSAFKR</sequence>
<dbReference type="Gene3D" id="3.90.190.20">
    <property type="entry name" value="Mur ligase, C-terminal domain"/>
    <property type="match status" value="1"/>
</dbReference>
<dbReference type="InterPro" id="IPR036615">
    <property type="entry name" value="Mur_ligase_C_dom_sf"/>
</dbReference>